<gene>
    <name evidence="1" type="ORF">NDU88_000941</name>
</gene>
<proteinExistence type="predicted"/>
<evidence type="ECO:0000313" key="2">
    <source>
        <dbReference type="Proteomes" id="UP001066276"/>
    </source>
</evidence>
<comment type="caution">
    <text evidence="1">The sequence shown here is derived from an EMBL/GenBank/DDBJ whole genome shotgun (WGS) entry which is preliminary data.</text>
</comment>
<name>A0AAV7VAF0_PLEWA</name>
<sequence length="81" mass="8799">MLVVGQPLSRPPAPSFRTCPKTWALSCFQKVLSGARFLGAGARELRKWWLLPCRGGSELADLQGKPIATAEMPRDGGVFKS</sequence>
<dbReference type="AlphaFoldDB" id="A0AAV7VAF0"/>
<reference evidence="1" key="1">
    <citation type="journal article" date="2022" name="bioRxiv">
        <title>Sequencing and chromosome-scale assembly of the giantPleurodeles waltlgenome.</title>
        <authorList>
            <person name="Brown T."/>
            <person name="Elewa A."/>
            <person name="Iarovenko S."/>
            <person name="Subramanian E."/>
            <person name="Araus A.J."/>
            <person name="Petzold A."/>
            <person name="Susuki M."/>
            <person name="Suzuki K.-i.T."/>
            <person name="Hayashi T."/>
            <person name="Toyoda A."/>
            <person name="Oliveira C."/>
            <person name="Osipova E."/>
            <person name="Leigh N.D."/>
            <person name="Simon A."/>
            <person name="Yun M.H."/>
        </authorList>
    </citation>
    <scope>NUCLEOTIDE SEQUENCE</scope>
    <source>
        <strain evidence="1">20211129_DDA</strain>
        <tissue evidence="1">Liver</tissue>
    </source>
</reference>
<dbReference type="EMBL" id="JANPWB010000003">
    <property type="protein sequence ID" value="KAJ1197079.1"/>
    <property type="molecule type" value="Genomic_DNA"/>
</dbReference>
<evidence type="ECO:0000313" key="1">
    <source>
        <dbReference type="EMBL" id="KAJ1197079.1"/>
    </source>
</evidence>
<organism evidence="1 2">
    <name type="scientific">Pleurodeles waltl</name>
    <name type="common">Iberian ribbed newt</name>
    <dbReference type="NCBI Taxonomy" id="8319"/>
    <lineage>
        <taxon>Eukaryota</taxon>
        <taxon>Metazoa</taxon>
        <taxon>Chordata</taxon>
        <taxon>Craniata</taxon>
        <taxon>Vertebrata</taxon>
        <taxon>Euteleostomi</taxon>
        <taxon>Amphibia</taxon>
        <taxon>Batrachia</taxon>
        <taxon>Caudata</taxon>
        <taxon>Salamandroidea</taxon>
        <taxon>Salamandridae</taxon>
        <taxon>Pleurodelinae</taxon>
        <taxon>Pleurodeles</taxon>
    </lineage>
</organism>
<accession>A0AAV7VAF0</accession>
<dbReference type="Proteomes" id="UP001066276">
    <property type="component" value="Chromosome 2_1"/>
</dbReference>
<protein>
    <submittedName>
        <fullName evidence="1">Uncharacterized protein</fullName>
    </submittedName>
</protein>
<keyword evidence="2" id="KW-1185">Reference proteome</keyword>